<evidence type="ECO:0000313" key="1">
    <source>
        <dbReference type="EMBL" id="RUS71332.1"/>
    </source>
</evidence>
<reference evidence="1 2" key="1">
    <citation type="submission" date="2019-01" db="EMBL/GenBank/DDBJ databases">
        <title>A draft genome assembly of the solar-powered sea slug Elysia chlorotica.</title>
        <authorList>
            <person name="Cai H."/>
            <person name="Li Q."/>
            <person name="Fang X."/>
            <person name="Li J."/>
            <person name="Curtis N.E."/>
            <person name="Altenburger A."/>
            <person name="Shibata T."/>
            <person name="Feng M."/>
            <person name="Maeda T."/>
            <person name="Schwartz J.A."/>
            <person name="Shigenobu S."/>
            <person name="Lundholm N."/>
            <person name="Nishiyama T."/>
            <person name="Yang H."/>
            <person name="Hasebe M."/>
            <person name="Li S."/>
            <person name="Pierce S.K."/>
            <person name="Wang J."/>
        </authorList>
    </citation>
    <scope>NUCLEOTIDE SEQUENCE [LARGE SCALE GENOMIC DNA]</scope>
    <source>
        <strain evidence="1">EC2010</strain>
        <tissue evidence="1">Whole organism of an adult</tissue>
    </source>
</reference>
<protein>
    <submittedName>
        <fullName evidence="1">Uncharacterized protein</fullName>
    </submittedName>
</protein>
<dbReference type="Proteomes" id="UP000271974">
    <property type="component" value="Unassembled WGS sequence"/>
</dbReference>
<accession>A0A433SQ07</accession>
<name>A0A433SQ07_ELYCH</name>
<sequence>LFRRQRPKVRHSVRLDQRVPGFHPLRDDLSVDPPPAVRIRDPLLENDVLHHGFGQLGISVHQAAETVVDCQDLELMHPTHQLTPYLFRVQAHCDLSKQVVRGEHFLRADVDDSRRFHRLREAPAHRLRFQAMNHF</sequence>
<comment type="caution">
    <text evidence="1">The sequence shown here is derived from an EMBL/GenBank/DDBJ whole genome shotgun (WGS) entry which is preliminary data.</text>
</comment>
<dbReference type="AlphaFoldDB" id="A0A433SQ07"/>
<organism evidence="1 2">
    <name type="scientific">Elysia chlorotica</name>
    <name type="common">Eastern emerald elysia</name>
    <name type="synonym">Sea slug</name>
    <dbReference type="NCBI Taxonomy" id="188477"/>
    <lineage>
        <taxon>Eukaryota</taxon>
        <taxon>Metazoa</taxon>
        <taxon>Spiralia</taxon>
        <taxon>Lophotrochozoa</taxon>
        <taxon>Mollusca</taxon>
        <taxon>Gastropoda</taxon>
        <taxon>Heterobranchia</taxon>
        <taxon>Euthyneura</taxon>
        <taxon>Panpulmonata</taxon>
        <taxon>Sacoglossa</taxon>
        <taxon>Placobranchoidea</taxon>
        <taxon>Plakobranchidae</taxon>
        <taxon>Elysia</taxon>
    </lineage>
</organism>
<gene>
    <name evidence="1" type="ORF">EGW08_020897</name>
</gene>
<keyword evidence="2" id="KW-1185">Reference proteome</keyword>
<feature type="non-terminal residue" evidence="1">
    <location>
        <position position="1"/>
    </location>
</feature>
<proteinExistence type="predicted"/>
<evidence type="ECO:0000313" key="2">
    <source>
        <dbReference type="Proteomes" id="UP000271974"/>
    </source>
</evidence>
<dbReference type="EMBL" id="RQTK01001230">
    <property type="protein sequence ID" value="RUS71332.1"/>
    <property type="molecule type" value="Genomic_DNA"/>
</dbReference>
<feature type="non-terminal residue" evidence="1">
    <location>
        <position position="135"/>
    </location>
</feature>